<name>I7IWB9_9CORY</name>
<comment type="pathway">
    <text evidence="2">Amino-acid biosynthesis; L-serine biosynthesis; L-serine from 3-phospho-D-glycerate: step 3/3.</text>
</comment>
<dbReference type="PANTHER" id="PTHR43344">
    <property type="entry name" value="PHOSPHOSERINE PHOSPHATASE"/>
    <property type="match status" value="1"/>
</dbReference>
<organism evidence="14 17">
    <name type="scientific">Corynebacterium otitidis ATCC 51513</name>
    <dbReference type="NCBI Taxonomy" id="883169"/>
    <lineage>
        <taxon>Bacteria</taxon>
        <taxon>Bacillati</taxon>
        <taxon>Actinomycetota</taxon>
        <taxon>Actinomycetes</taxon>
        <taxon>Mycobacteriales</taxon>
        <taxon>Corynebacteriaceae</taxon>
        <taxon>Corynebacterium</taxon>
    </lineage>
</organism>
<evidence type="ECO:0000256" key="12">
    <source>
        <dbReference type="ARBA" id="ARBA00048523"/>
    </source>
</evidence>
<comment type="catalytic activity">
    <reaction evidence="12">
        <text>O-phospho-D-serine + H2O = D-serine + phosphate</text>
        <dbReference type="Rhea" id="RHEA:24873"/>
        <dbReference type="ChEBI" id="CHEBI:15377"/>
        <dbReference type="ChEBI" id="CHEBI:35247"/>
        <dbReference type="ChEBI" id="CHEBI:43474"/>
        <dbReference type="ChEBI" id="CHEBI:58680"/>
        <dbReference type="EC" id="3.1.3.3"/>
    </reaction>
</comment>
<reference evidence="14 17" key="1">
    <citation type="journal article" date="2012" name="J. Bacteriol.">
        <title>Draft Genome Sequence of Turicella otitidis ATCC 51513, Isolated from Middle Ear Fluid from a Child with Otitis Media.</title>
        <authorList>
            <person name="Brinkrolf K."/>
            <person name="Schneider J."/>
            <person name="Knecht M."/>
            <person name="Ruckert C."/>
            <person name="Tauch A."/>
        </authorList>
    </citation>
    <scope>NUCLEOTIDE SEQUENCE [LARGE SCALE GENOMIC DNA]</scope>
    <source>
        <strain evidence="14 17">ATCC 51513</strain>
    </source>
</reference>
<dbReference type="SFLD" id="SFLDG01137">
    <property type="entry name" value="C1.6.1:_Phosphoserine_Phosphat"/>
    <property type="match status" value="1"/>
</dbReference>
<dbReference type="Gene3D" id="3.40.50.1000">
    <property type="entry name" value="HAD superfamily/HAD-like"/>
    <property type="match status" value="1"/>
</dbReference>
<dbReference type="NCBIfam" id="TIGR01488">
    <property type="entry name" value="HAD-SF-IB"/>
    <property type="match status" value="1"/>
</dbReference>
<dbReference type="eggNOG" id="COG0560">
    <property type="taxonomic scope" value="Bacteria"/>
</dbReference>
<comment type="caution">
    <text evidence="14">The sequence shown here is derived from an EMBL/GenBank/DDBJ whole genome shotgun (WGS) entry which is preliminary data.</text>
</comment>
<evidence type="ECO:0000256" key="4">
    <source>
        <dbReference type="ARBA" id="ARBA00012640"/>
    </source>
</evidence>
<dbReference type="GO" id="GO:0036424">
    <property type="term" value="F:L-phosphoserine phosphatase activity"/>
    <property type="evidence" value="ECO:0007669"/>
    <property type="project" value="InterPro"/>
</dbReference>
<dbReference type="Pfam" id="PF12710">
    <property type="entry name" value="HAD"/>
    <property type="match status" value="1"/>
</dbReference>
<dbReference type="OrthoDB" id="9792539at2"/>
<evidence type="ECO:0000256" key="13">
    <source>
        <dbReference type="PIRSR" id="PIRSR604469-1"/>
    </source>
</evidence>
<feature type="active site" description="Nucleophile" evidence="13">
    <location>
        <position position="17"/>
    </location>
</feature>
<evidence type="ECO:0000313" key="14">
    <source>
        <dbReference type="EMBL" id="CCI82773.1"/>
    </source>
</evidence>
<dbReference type="Proteomes" id="UP000011016">
    <property type="component" value="Unassembled WGS sequence"/>
</dbReference>
<proteinExistence type="inferred from homology"/>
<keyword evidence="7 14" id="KW-0378">Hydrolase</keyword>
<dbReference type="InterPro" id="IPR036412">
    <property type="entry name" value="HAD-like_sf"/>
</dbReference>
<evidence type="ECO:0000256" key="5">
    <source>
        <dbReference type="ARBA" id="ARBA00022605"/>
    </source>
</evidence>
<dbReference type="Proteomes" id="UP000006078">
    <property type="component" value="Unassembled WGS sequence"/>
</dbReference>
<evidence type="ECO:0000256" key="7">
    <source>
        <dbReference type="ARBA" id="ARBA00022801"/>
    </source>
</evidence>
<evidence type="ECO:0000256" key="11">
    <source>
        <dbReference type="ARBA" id="ARBA00048138"/>
    </source>
</evidence>
<dbReference type="SFLD" id="SFLDS00003">
    <property type="entry name" value="Haloacid_Dehalogenase"/>
    <property type="match status" value="1"/>
</dbReference>
<evidence type="ECO:0000256" key="3">
    <source>
        <dbReference type="ARBA" id="ARBA00009184"/>
    </source>
</evidence>
<dbReference type="InterPro" id="IPR023214">
    <property type="entry name" value="HAD_sf"/>
</dbReference>
<evidence type="ECO:0000256" key="10">
    <source>
        <dbReference type="ARBA" id="ARBA00031693"/>
    </source>
</evidence>
<keyword evidence="5" id="KW-0028">Amino-acid biosynthesis</keyword>
<evidence type="ECO:0000313" key="17">
    <source>
        <dbReference type="Proteomes" id="UP000011016"/>
    </source>
</evidence>
<reference evidence="15 16" key="2">
    <citation type="submission" date="2012-08" db="EMBL/GenBank/DDBJ databases">
        <title>The Genome Sequence of Turicella otitidis ATCC 51513.</title>
        <authorList>
            <consortium name="The Broad Institute Genome Sequencing Platform"/>
            <person name="Earl A."/>
            <person name="Ward D."/>
            <person name="Feldgarden M."/>
            <person name="Gevers D."/>
            <person name="Huys G."/>
            <person name="Walker B."/>
            <person name="Young S.K."/>
            <person name="Zeng Q."/>
            <person name="Gargeya S."/>
            <person name="Fitzgerald M."/>
            <person name="Haas B."/>
            <person name="Abouelleil A."/>
            <person name="Alvarado L."/>
            <person name="Arachchi H.M."/>
            <person name="Berlin A.M."/>
            <person name="Chapman S.B."/>
            <person name="Goldberg J."/>
            <person name="Griggs A."/>
            <person name="Gujja S."/>
            <person name="Hansen M."/>
            <person name="Howarth C."/>
            <person name="Imamovic A."/>
            <person name="Larimer J."/>
            <person name="McCowen C."/>
            <person name="Montmayeur A."/>
            <person name="Murphy C."/>
            <person name="Neiman D."/>
            <person name="Pearson M."/>
            <person name="Priest M."/>
            <person name="Roberts A."/>
            <person name="Saif S."/>
            <person name="Shea T."/>
            <person name="Sisk P."/>
            <person name="Sykes S."/>
            <person name="Wortman J."/>
            <person name="Nusbaum C."/>
            <person name="Birren B."/>
        </authorList>
    </citation>
    <scope>NUCLEOTIDE SEQUENCE [LARGE SCALE GENOMIC DNA]</scope>
    <source>
        <strain evidence="15 16">ATCC 51513</strain>
    </source>
</reference>
<dbReference type="GO" id="GO:0000287">
    <property type="term" value="F:magnesium ion binding"/>
    <property type="evidence" value="ECO:0007669"/>
    <property type="project" value="TreeGrafter"/>
</dbReference>
<dbReference type="GO" id="GO:0005737">
    <property type="term" value="C:cytoplasm"/>
    <property type="evidence" value="ECO:0007669"/>
    <property type="project" value="TreeGrafter"/>
</dbReference>
<dbReference type="EC" id="3.1.3.3" evidence="4"/>
<comment type="catalytic activity">
    <reaction evidence="11">
        <text>O-phospho-L-serine + H2O = L-serine + phosphate</text>
        <dbReference type="Rhea" id="RHEA:21208"/>
        <dbReference type="ChEBI" id="CHEBI:15377"/>
        <dbReference type="ChEBI" id="CHEBI:33384"/>
        <dbReference type="ChEBI" id="CHEBI:43474"/>
        <dbReference type="ChEBI" id="CHEBI:57524"/>
        <dbReference type="EC" id="3.1.3.3"/>
    </reaction>
</comment>
<accession>I7IWB9</accession>
<keyword evidence="9" id="KW-0718">Serine biosynthesis</keyword>
<dbReference type="HOGENOM" id="CLU_036368_4_3_11"/>
<gene>
    <name evidence="14" type="primary">serB</name>
    <name evidence="14" type="ORF">BN46_0014</name>
    <name evidence="15" type="ORF">HMPREF9719_00569</name>
</gene>
<dbReference type="SFLD" id="SFLDG01136">
    <property type="entry name" value="C1.6:_Phosphoserine_Phosphatas"/>
    <property type="match status" value="1"/>
</dbReference>
<dbReference type="PATRIC" id="fig|883169.3.peg.538"/>
<dbReference type="EMBL" id="AHAE01000031">
    <property type="protein sequence ID" value="EJZ82506.1"/>
    <property type="molecule type" value="Genomic_DNA"/>
</dbReference>
<keyword evidence="8" id="KW-0460">Magnesium</keyword>
<dbReference type="SUPFAM" id="SSF56784">
    <property type="entry name" value="HAD-like"/>
    <property type="match status" value="1"/>
</dbReference>
<evidence type="ECO:0000256" key="1">
    <source>
        <dbReference type="ARBA" id="ARBA00001946"/>
    </source>
</evidence>
<evidence type="ECO:0000256" key="2">
    <source>
        <dbReference type="ARBA" id="ARBA00005135"/>
    </source>
</evidence>
<protein>
    <recommendedName>
        <fullName evidence="4">phosphoserine phosphatase</fullName>
        <ecNumber evidence="4">3.1.3.3</ecNumber>
    </recommendedName>
    <alternativeName>
        <fullName evidence="10">O-phosphoserine phosphohydrolase</fullName>
    </alternativeName>
</protein>
<dbReference type="SFLD" id="SFLDF00029">
    <property type="entry name" value="phosphoserine_phosphatase"/>
    <property type="match status" value="1"/>
</dbReference>
<sequence length="223" mass="23081">MAAMSAPHRPSGILCFDCDSTFITGEVLDLLAEEAGRGEEVAAVTARAMAGELDFEESLRTRVRALEGVDVAAAGRVAARLERTPGIEEAVAAARGAGFLVALASGGFTNVLDNLAPGWGVDHLKANTLEVSDGTFTGRVVGEIVDRQAKERELRALAERHGLPMARTVAVGDGANDIDMVTAAGVGVGYDPKPALAGAADLVLGSGEMAWVVDVVMRLAREA</sequence>
<dbReference type="GO" id="GO:0006564">
    <property type="term" value="P:L-serine biosynthetic process"/>
    <property type="evidence" value="ECO:0007669"/>
    <property type="project" value="UniProtKB-KW"/>
</dbReference>
<comment type="cofactor">
    <cofactor evidence="1">
        <name>Mg(2+)</name>
        <dbReference type="ChEBI" id="CHEBI:18420"/>
    </cofactor>
</comment>
<evidence type="ECO:0000313" key="16">
    <source>
        <dbReference type="Proteomes" id="UP000006078"/>
    </source>
</evidence>
<dbReference type="NCBIfam" id="TIGR00338">
    <property type="entry name" value="serB"/>
    <property type="match status" value="1"/>
</dbReference>
<dbReference type="AlphaFoldDB" id="I7IWB9"/>
<dbReference type="InterPro" id="IPR050582">
    <property type="entry name" value="HAD-like_SerB"/>
</dbReference>
<evidence type="ECO:0000313" key="15">
    <source>
        <dbReference type="EMBL" id="EJZ82506.1"/>
    </source>
</evidence>
<dbReference type="PANTHER" id="PTHR43344:SF2">
    <property type="entry name" value="PHOSPHOSERINE PHOSPHATASE"/>
    <property type="match status" value="1"/>
</dbReference>
<feature type="active site" description="Proton donor" evidence="13">
    <location>
        <position position="19"/>
    </location>
</feature>
<comment type="similarity">
    <text evidence="3">Belongs to the HAD-like hydrolase superfamily. SerB family.</text>
</comment>
<evidence type="ECO:0000256" key="9">
    <source>
        <dbReference type="ARBA" id="ARBA00023299"/>
    </source>
</evidence>
<dbReference type="UniPathway" id="UPA00135">
    <property type="reaction ID" value="UER00198"/>
</dbReference>
<dbReference type="STRING" id="29321.AAV33_03910"/>
<evidence type="ECO:0000256" key="6">
    <source>
        <dbReference type="ARBA" id="ARBA00022723"/>
    </source>
</evidence>
<keyword evidence="16" id="KW-1185">Reference proteome</keyword>
<dbReference type="InterPro" id="IPR004469">
    <property type="entry name" value="PSP"/>
</dbReference>
<keyword evidence="6" id="KW-0479">Metal-binding</keyword>
<dbReference type="EMBL" id="CAJZ01000001">
    <property type="protein sequence ID" value="CCI82773.1"/>
    <property type="molecule type" value="Genomic_DNA"/>
</dbReference>
<evidence type="ECO:0000256" key="8">
    <source>
        <dbReference type="ARBA" id="ARBA00022842"/>
    </source>
</evidence>